<dbReference type="Proteomes" id="UP000308489">
    <property type="component" value="Chromosome 1"/>
</dbReference>
<dbReference type="PROSITE" id="PS51257">
    <property type="entry name" value="PROKAR_LIPOPROTEIN"/>
    <property type="match status" value="1"/>
</dbReference>
<evidence type="ECO:0008006" key="4">
    <source>
        <dbReference type="Google" id="ProtNLM"/>
    </source>
</evidence>
<organism evidence="2 3">
    <name type="scientific">Hathewaya histolytica</name>
    <name type="common">Clostridium histolyticum</name>
    <dbReference type="NCBI Taxonomy" id="1498"/>
    <lineage>
        <taxon>Bacteria</taxon>
        <taxon>Bacillati</taxon>
        <taxon>Bacillota</taxon>
        <taxon>Clostridia</taxon>
        <taxon>Eubacteriales</taxon>
        <taxon>Clostridiaceae</taxon>
        <taxon>Hathewaya</taxon>
    </lineage>
</organism>
<dbReference type="EMBL" id="LR590481">
    <property type="protein sequence ID" value="VTQ85612.1"/>
    <property type="molecule type" value="Genomic_DNA"/>
</dbReference>
<dbReference type="AlphaFoldDB" id="A0A4U9R2V0"/>
<evidence type="ECO:0000313" key="3">
    <source>
        <dbReference type="Proteomes" id="UP000308489"/>
    </source>
</evidence>
<protein>
    <recommendedName>
        <fullName evidence="4">Lipoprotein</fullName>
    </recommendedName>
</protein>
<evidence type="ECO:0000256" key="1">
    <source>
        <dbReference type="SAM" id="SignalP"/>
    </source>
</evidence>
<keyword evidence="3" id="KW-1185">Reference proteome</keyword>
<proteinExistence type="predicted"/>
<gene>
    <name evidence="2" type="ORF">NCTC503_00792</name>
</gene>
<feature type="chain" id="PRO_5039517207" description="Lipoprotein" evidence="1">
    <location>
        <begin position="23"/>
        <end position="201"/>
    </location>
</feature>
<name>A0A4U9R2V0_HATHI</name>
<reference evidence="2 3" key="1">
    <citation type="submission" date="2019-05" db="EMBL/GenBank/DDBJ databases">
        <authorList>
            <consortium name="Pathogen Informatics"/>
        </authorList>
    </citation>
    <scope>NUCLEOTIDE SEQUENCE [LARGE SCALE GENOMIC DNA]</scope>
    <source>
        <strain evidence="2 3">NCTC503</strain>
    </source>
</reference>
<evidence type="ECO:0000313" key="2">
    <source>
        <dbReference type="EMBL" id="VTQ85612.1"/>
    </source>
</evidence>
<accession>A0A4U9R2V0</accession>
<sequence length="201" mass="23348">MKKRITILLLLSLMLLTFSGCGGSSLDKLKESAKQSKLEADKSREFAYEKLKEGLKKYFVLNVERRNLSIKYKDPKGLVDEKTNKPITNMWDISAEVNNESLGNIIYIECMYNADIDDMTMMYLEDNQRRTEKRIDPKEGKVISDKFIKEKLPKVKDVSFINVTQDKEKNITKYEYSTEGGKKLFIGINNNTEKITFFELK</sequence>
<keyword evidence="1" id="KW-0732">Signal</keyword>
<feature type="signal peptide" evidence="1">
    <location>
        <begin position="1"/>
        <end position="22"/>
    </location>
</feature>
<dbReference type="RefSeq" id="WP_138209514.1">
    <property type="nucleotide sequence ID" value="NZ_CBCRUQ010000001.1"/>
</dbReference>
<dbReference type="KEGG" id="hhw:NCTC503_00792"/>